<evidence type="ECO:0000313" key="5">
    <source>
        <dbReference type="Proteomes" id="UP000183028"/>
    </source>
</evidence>
<dbReference type="RefSeq" id="WP_177164967.1">
    <property type="nucleotide sequence ID" value="NZ_FNYK01000048.1"/>
</dbReference>
<dbReference type="PANTHER" id="PTHR31302">
    <property type="entry name" value="TRANSMEMBRANE PROTEIN WITH METALLOPHOSPHOESTERASE DOMAIN-RELATED"/>
    <property type="match status" value="1"/>
</dbReference>
<evidence type="ECO:0000256" key="2">
    <source>
        <dbReference type="ARBA" id="ARBA00022801"/>
    </source>
</evidence>
<sequence>MITYNIVISYYTLDVTHYSLTSSKINDTIHIVMIADVHDFHCKIKNKTIAKIKELQPDIILCVGDIIDDRSANDHATLKYLQALRRIAPVYMSLGNHEMDYYASKKSDLKRIKEQGITILDETYEDIAIRNSKIRLGGLYNYAFSESSYKGKDRTMQFLKTFEKTSSYKIMMAHRPDSFIFGDGSQWSIELVLSGHYHGGQVVLPFLGGLYAPDQGFFPHYDYGMFQLKNMKMIITRGISSSDELLPRFNNPGEVVDITIKKR</sequence>
<dbReference type="InterPro" id="IPR004843">
    <property type="entry name" value="Calcineurin-like_PHP"/>
</dbReference>
<protein>
    <recommendedName>
        <fullName evidence="3">Calcineurin-like phosphoesterase domain-containing protein</fullName>
    </recommendedName>
</protein>
<evidence type="ECO:0000256" key="1">
    <source>
        <dbReference type="ARBA" id="ARBA00022723"/>
    </source>
</evidence>
<dbReference type="GO" id="GO:0016020">
    <property type="term" value="C:membrane"/>
    <property type="evidence" value="ECO:0007669"/>
    <property type="project" value="GOC"/>
</dbReference>
<dbReference type="AlphaFoldDB" id="A0A1H6VHR7"/>
<dbReference type="InterPro" id="IPR051158">
    <property type="entry name" value="Metallophosphoesterase_sf"/>
</dbReference>
<dbReference type="Pfam" id="PF00149">
    <property type="entry name" value="Metallophos"/>
    <property type="match status" value="1"/>
</dbReference>
<dbReference type="GO" id="GO:0008758">
    <property type="term" value="F:UDP-2,3-diacylglucosamine hydrolase activity"/>
    <property type="evidence" value="ECO:0007669"/>
    <property type="project" value="TreeGrafter"/>
</dbReference>
<dbReference type="Proteomes" id="UP000183028">
    <property type="component" value="Unassembled WGS sequence"/>
</dbReference>
<dbReference type="GO" id="GO:0046872">
    <property type="term" value="F:metal ion binding"/>
    <property type="evidence" value="ECO:0007669"/>
    <property type="project" value="UniProtKB-KW"/>
</dbReference>
<keyword evidence="2" id="KW-0378">Hydrolase</keyword>
<dbReference type="GO" id="GO:0009245">
    <property type="term" value="P:lipid A biosynthetic process"/>
    <property type="evidence" value="ECO:0007669"/>
    <property type="project" value="TreeGrafter"/>
</dbReference>
<dbReference type="EMBL" id="FNYK01000048">
    <property type="protein sequence ID" value="SEJ04148.1"/>
    <property type="molecule type" value="Genomic_DNA"/>
</dbReference>
<reference evidence="5" key="1">
    <citation type="submission" date="2016-10" db="EMBL/GenBank/DDBJ databases">
        <authorList>
            <person name="Varghese N."/>
        </authorList>
    </citation>
    <scope>NUCLEOTIDE SEQUENCE [LARGE SCALE GENOMIC DNA]</scope>
    <source>
        <strain evidence="5">DSM 20406</strain>
    </source>
</reference>
<keyword evidence="1" id="KW-0479">Metal-binding</keyword>
<evidence type="ECO:0000313" key="4">
    <source>
        <dbReference type="EMBL" id="SEJ04148.1"/>
    </source>
</evidence>
<name>A0A1H6VHR7_9FIRM</name>
<dbReference type="SUPFAM" id="SSF56300">
    <property type="entry name" value="Metallo-dependent phosphatases"/>
    <property type="match status" value="1"/>
</dbReference>
<accession>A0A1H6VHR7</accession>
<feature type="domain" description="Calcineurin-like phosphoesterase" evidence="3">
    <location>
        <begin position="30"/>
        <end position="198"/>
    </location>
</feature>
<dbReference type="STRING" id="322505.SAMN04487836_10668"/>
<proteinExistence type="predicted"/>
<evidence type="ECO:0000259" key="3">
    <source>
        <dbReference type="Pfam" id="PF00149"/>
    </source>
</evidence>
<dbReference type="PANTHER" id="PTHR31302:SF31">
    <property type="entry name" value="PHOSPHODIESTERASE YAEI"/>
    <property type="match status" value="1"/>
</dbReference>
<gene>
    <name evidence="4" type="ORF">SAMN04487834_10482</name>
</gene>
<dbReference type="Gene3D" id="3.60.21.10">
    <property type="match status" value="1"/>
</dbReference>
<organism evidence="4 5">
    <name type="scientific">Sharpea azabuensis</name>
    <dbReference type="NCBI Taxonomy" id="322505"/>
    <lineage>
        <taxon>Bacteria</taxon>
        <taxon>Bacillati</taxon>
        <taxon>Bacillota</taxon>
        <taxon>Erysipelotrichia</taxon>
        <taxon>Erysipelotrichales</taxon>
        <taxon>Coprobacillaceae</taxon>
        <taxon>Sharpea</taxon>
    </lineage>
</organism>
<dbReference type="InterPro" id="IPR029052">
    <property type="entry name" value="Metallo-depent_PP-like"/>
</dbReference>
<keyword evidence="5" id="KW-1185">Reference proteome</keyword>